<evidence type="ECO:0000259" key="5">
    <source>
        <dbReference type="PROSITE" id="PS51352"/>
    </source>
</evidence>
<dbReference type="Gene3D" id="3.40.30.10">
    <property type="entry name" value="Glutaredoxin"/>
    <property type="match status" value="1"/>
</dbReference>
<dbReference type="InterPro" id="IPR000866">
    <property type="entry name" value="AhpC/TSA"/>
</dbReference>
<organism evidence="6 7">
    <name type="scientific">Verticiella sediminum</name>
    <dbReference type="NCBI Taxonomy" id="1247510"/>
    <lineage>
        <taxon>Bacteria</taxon>
        <taxon>Pseudomonadati</taxon>
        <taxon>Pseudomonadota</taxon>
        <taxon>Betaproteobacteria</taxon>
        <taxon>Burkholderiales</taxon>
        <taxon>Alcaligenaceae</taxon>
        <taxon>Verticiella</taxon>
    </lineage>
</organism>
<evidence type="ECO:0000256" key="2">
    <source>
        <dbReference type="ARBA" id="ARBA00022748"/>
    </source>
</evidence>
<accession>A0A556A7V3</accession>
<dbReference type="AlphaFoldDB" id="A0A556A7V3"/>
<dbReference type="CDD" id="cd02966">
    <property type="entry name" value="TlpA_like_family"/>
    <property type="match status" value="1"/>
</dbReference>
<gene>
    <name evidence="6" type="ORF">FOZ76_25325</name>
</gene>
<dbReference type="SUPFAM" id="SSF52833">
    <property type="entry name" value="Thioredoxin-like"/>
    <property type="match status" value="1"/>
</dbReference>
<dbReference type="InterPro" id="IPR013766">
    <property type="entry name" value="Thioredoxin_domain"/>
</dbReference>
<dbReference type="GO" id="GO:0017004">
    <property type="term" value="P:cytochrome complex assembly"/>
    <property type="evidence" value="ECO:0007669"/>
    <property type="project" value="UniProtKB-KW"/>
</dbReference>
<reference evidence="6 7" key="1">
    <citation type="submission" date="2019-07" db="EMBL/GenBank/DDBJ databases">
        <title>Qingshengfaniella alkalisoli gen. nov., sp. nov., isolated from saline soil.</title>
        <authorList>
            <person name="Xu L."/>
            <person name="Huang X.-X."/>
            <person name="Sun J.-Q."/>
        </authorList>
    </citation>
    <scope>NUCLEOTIDE SEQUENCE [LARGE SCALE GENOMIC DNA]</scope>
    <source>
        <strain evidence="6 7">DSM 27279</strain>
    </source>
</reference>
<dbReference type="GO" id="GO:0016209">
    <property type="term" value="F:antioxidant activity"/>
    <property type="evidence" value="ECO:0007669"/>
    <property type="project" value="InterPro"/>
</dbReference>
<feature type="domain" description="Thioredoxin" evidence="5">
    <location>
        <begin position="21"/>
        <end position="181"/>
    </location>
</feature>
<keyword evidence="7" id="KW-1185">Reference proteome</keyword>
<evidence type="ECO:0000313" key="7">
    <source>
        <dbReference type="Proteomes" id="UP000318405"/>
    </source>
</evidence>
<dbReference type="InterPro" id="IPR006311">
    <property type="entry name" value="TAT_signal"/>
</dbReference>
<sequence length="183" mass="19489">MAGERQDAPRRGAAWSRRAWLGAATGLACLAVAGCSGKADEAAGADAFFERRFADLQGVSAAMSDYRGKPVLVNFWATWCAPCVKEMPDLDALQSEFPQVAFVGIGIDSAANLSQFVQKIPVRYDLYEAQASGLELMRALGSNTGGLPYTVLIGADGRILQSFAGQISKEALRPQLRRMAAGT</sequence>
<dbReference type="PANTHER" id="PTHR42852">
    <property type="entry name" value="THIOL:DISULFIDE INTERCHANGE PROTEIN DSBE"/>
    <property type="match status" value="1"/>
</dbReference>
<dbReference type="PANTHER" id="PTHR42852:SF6">
    <property type="entry name" value="THIOL:DISULFIDE INTERCHANGE PROTEIN DSBE"/>
    <property type="match status" value="1"/>
</dbReference>
<comment type="caution">
    <text evidence="6">The sequence shown here is derived from an EMBL/GenBank/DDBJ whole genome shotgun (WGS) entry which is preliminary data.</text>
</comment>
<comment type="subcellular location">
    <subcellularLocation>
        <location evidence="1">Cell envelope</location>
    </subcellularLocation>
</comment>
<dbReference type="Proteomes" id="UP000318405">
    <property type="component" value="Unassembled WGS sequence"/>
</dbReference>
<dbReference type="PROSITE" id="PS00194">
    <property type="entry name" value="THIOREDOXIN_1"/>
    <property type="match status" value="1"/>
</dbReference>
<proteinExistence type="predicted"/>
<protein>
    <submittedName>
        <fullName evidence="6">Redoxin domain-containing protein</fullName>
    </submittedName>
</protein>
<keyword evidence="2" id="KW-0201">Cytochrome c-type biogenesis</keyword>
<evidence type="ECO:0000313" key="6">
    <source>
        <dbReference type="EMBL" id="TSH88955.1"/>
    </source>
</evidence>
<dbReference type="GO" id="GO:0015036">
    <property type="term" value="F:disulfide oxidoreductase activity"/>
    <property type="evidence" value="ECO:0007669"/>
    <property type="project" value="UniProtKB-ARBA"/>
</dbReference>
<dbReference type="OrthoDB" id="9811352at2"/>
<keyword evidence="4" id="KW-0676">Redox-active center</keyword>
<dbReference type="GO" id="GO:0030313">
    <property type="term" value="C:cell envelope"/>
    <property type="evidence" value="ECO:0007669"/>
    <property type="project" value="UniProtKB-SubCell"/>
</dbReference>
<dbReference type="PROSITE" id="PS51257">
    <property type="entry name" value="PROKAR_LIPOPROTEIN"/>
    <property type="match status" value="1"/>
</dbReference>
<dbReference type="EMBL" id="VLTJ01000042">
    <property type="protein sequence ID" value="TSH88955.1"/>
    <property type="molecule type" value="Genomic_DNA"/>
</dbReference>
<name>A0A556A7V3_9BURK</name>
<dbReference type="InterPro" id="IPR036249">
    <property type="entry name" value="Thioredoxin-like_sf"/>
</dbReference>
<dbReference type="InterPro" id="IPR017937">
    <property type="entry name" value="Thioredoxin_CS"/>
</dbReference>
<evidence type="ECO:0000256" key="3">
    <source>
        <dbReference type="ARBA" id="ARBA00023157"/>
    </source>
</evidence>
<keyword evidence="3" id="KW-1015">Disulfide bond</keyword>
<dbReference type="PROSITE" id="PS51352">
    <property type="entry name" value="THIOREDOXIN_2"/>
    <property type="match status" value="1"/>
</dbReference>
<dbReference type="Pfam" id="PF00578">
    <property type="entry name" value="AhpC-TSA"/>
    <property type="match status" value="1"/>
</dbReference>
<dbReference type="InterPro" id="IPR050553">
    <property type="entry name" value="Thioredoxin_ResA/DsbE_sf"/>
</dbReference>
<dbReference type="PROSITE" id="PS51318">
    <property type="entry name" value="TAT"/>
    <property type="match status" value="1"/>
</dbReference>
<evidence type="ECO:0000256" key="4">
    <source>
        <dbReference type="ARBA" id="ARBA00023284"/>
    </source>
</evidence>
<evidence type="ECO:0000256" key="1">
    <source>
        <dbReference type="ARBA" id="ARBA00004196"/>
    </source>
</evidence>